<feature type="non-terminal residue" evidence="7">
    <location>
        <position position="1"/>
    </location>
</feature>
<keyword evidence="5" id="KW-1133">Transmembrane helix</keyword>
<sequence>PSPKNFLSRCTSRLTTKANDIAWSTMIRLLWHNIHLTRTSTVSFMCFFIYVLFKIPSVYACGSGERVTWSAFTTRECCAESSVNRTSDCANGCPSYWVGNGYCNSECNNYACNYDNGDSGGVVGTLVFLGIAGGGTAYYLKKRKLKQSSQANPDAIVAEEGGASSVALPAVPAVAMTAWTSNDPSNSSNYPNHMQSSDNVVPLHTNSYRFVKHEDGSTQPPPMPPSVPPAAMAPDVAEKRAMLEAFYQKHSPAQVAMVGTIMNAYTVQEIQESCMQKYGADPFQPAPPPAPSSTGRKKLPDI</sequence>
<keyword evidence="3" id="KW-0325">Glycoprotein</keyword>
<organism evidence="7 8">
    <name type="scientific">Cymbomonas tetramitiformis</name>
    <dbReference type="NCBI Taxonomy" id="36881"/>
    <lineage>
        <taxon>Eukaryota</taxon>
        <taxon>Viridiplantae</taxon>
        <taxon>Chlorophyta</taxon>
        <taxon>Pyramimonadophyceae</taxon>
        <taxon>Pyramimonadales</taxon>
        <taxon>Pyramimonadaceae</taxon>
        <taxon>Cymbomonas</taxon>
    </lineage>
</organism>
<keyword evidence="1" id="KW-0677">Repeat</keyword>
<keyword evidence="5" id="KW-0812">Transmembrane</keyword>
<keyword evidence="5" id="KW-0472">Membrane</keyword>
<keyword evidence="8" id="KW-1185">Reference proteome</keyword>
<evidence type="ECO:0000256" key="1">
    <source>
        <dbReference type="ARBA" id="ARBA00022737"/>
    </source>
</evidence>
<evidence type="ECO:0000313" key="8">
    <source>
        <dbReference type="Proteomes" id="UP001190700"/>
    </source>
</evidence>
<dbReference type="Gene3D" id="3.30.300.320">
    <property type="match status" value="1"/>
</dbReference>
<name>A0AAE0KPS3_9CHLO</name>
<dbReference type="Proteomes" id="UP001190700">
    <property type="component" value="Unassembled WGS sequence"/>
</dbReference>
<gene>
    <name evidence="7" type="ORF">CYMTET_34620</name>
</gene>
<feature type="transmembrane region" description="Helical" evidence="5">
    <location>
        <begin position="122"/>
        <end position="140"/>
    </location>
</feature>
<evidence type="ECO:0000256" key="3">
    <source>
        <dbReference type="ARBA" id="ARBA00023180"/>
    </source>
</evidence>
<feature type="transmembrane region" description="Helical" evidence="5">
    <location>
        <begin position="36"/>
        <end position="53"/>
    </location>
</feature>
<evidence type="ECO:0000256" key="5">
    <source>
        <dbReference type="SAM" id="Phobius"/>
    </source>
</evidence>
<reference evidence="7 8" key="1">
    <citation type="journal article" date="2015" name="Genome Biol. Evol.">
        <title>Comparative Genomics of a Bacterivorous Green Alga Reveals Evolutionary Causalities and Consequences of Phago-Mixotrophic Mode of Nutrition.</title>
        <authorList>
            <person name="Burns J.A."/>
            <person name="Paasch A."/>
            <person name="Narechania A."/>
            <person name="Kim E."/>
        </authorList>
    </citation>
    <scope>NUCLEOTIDE SEQUENCE [LARGE SCALE GENOMIC DNA]</scope>
    <source>
        <strain evidence="7 8">PLY_AMNH</strain>
    </source>
</reference>
<protein>
    <recommendedName>
        <fullName evidence="6">LNR domain-containing protein</fullName>
    </recommendedName>
</protein>
<dbReference type="AlphaFoldDB" id="A0AAE0KPS3"/>
<proteinExistence type="predicted"/>
<dbReference type="InterPro" id="IPR000800">
    <property type="entry name" value="Notch_dom"/>
</dbReference>
<evidence type="ECO:0000256" key="4">
    <source>
        <dbReference type="SAM" id="MobiDB-lite"/>
    </source>
</evidence>
<evidence type="ECO:0000313" key="7">
    <source>
        <dbReference type="EMBL" id="KAK3256233.1"/>
    </source>
</evidence>
<feature type="domain" description="LNR" evidence="6">
    <location>
        <begin position="87"/>
        <end position="118"/>
    </location>
</feature>
<evidence type="ECO:0000256" key="2">
    <source>
        <dbReference type="ARBA" id="ARBA00023157"/>
    </source>
</evidence>
<keyword evidence="2" id="KW-1015">Disulfide bond</keyword>
<feature type="region of interest" description="Disordered" evidence="4">
    <location>
        <begin position="278"/>
        <end position="302"/>
    </location>
</feature>
<dbReference type="EMBL" id="LGRX02021856">
    <property type="protein sequence ID" value="KAK3256233.1"/>
    <property type="molecule type" value="Genomic_DNA"/>
</dbReference>
<comment type="caution">
    <text evidence="7">The sequence shown here is derived from an EMBL/GenBank/DDBJ whole genome shotgun (WGS) entry which is preliminary data.</text>
</comment>
<evidence type="ECO:0000259" key="6">
    <source>
        <dbReference type="Pfam" id="PF00066"/>
    </source>
</evidence>
<dbReference type="Pfam" id="PF00066">
    <property type="entry name" value="Notch"/>
    <property type="match status" value="1"/>
</dbReference>
<accession>A0AAE0KPS3</accession>